<dbReference type="Pfam" id="PF13641">
    <property type="entry name" value="Glyco_tranf_2_3"/>
    <property type="match status" value="1"/>
</dbReference>
<dbReference type="GO" id="GO:0016757">
    <property type="term" value="F:glycosyltransferase activity"/>
    <property type="evidence" value="ECO:0007669"/>
    <property type="project" value="UniProtKB-KW"/>
</dbReference>
<evidence type="ECO:0000256" key="3">
    <source>
        <dbReference type="ARBA" id="ARBA00022679"/>
    </source>
</evidence>
<comment type="caution">
    <text evidence="5">The sequence shown here is derived from an EMBL/GenBank/DDBJ whole genome shotgun (WGS) entry which is preliminary data.</text>
</comment>
<evidence type="ECO:0000313" key="6">
    <source>
        <dbReference type="Proteomes" id="UP000317036"/>
    </source>
</evidence>
<dbReference type="InterPro" id="IPR029044">
    <property type="entry name" value="Nucleotide-diphossugar_trans"/>
</dbReference>
<dbReference type="CDD" id="cd06423">
    <property type="entry name" value="CESA_like"/>
    <property type="match status" value="1"/>
</dbReference>
<keyword evidence="6" id="KW-1185">Reference proteome</keyword>
<organism evidence="5 6">
    <name type="scientific">Paenibacillus cremeus</name>
    <dbReference type="NCBI Taxonomy" id="2163881"/>
    <lineage>
        <taxon>Bacteria</taxon>
        <taxon>Bacillati</taxon>
        <taxon>Bacillota</taxon>
        <taxon>Bacilli</taxon>
        <taxon>Bacillales</taxon>
        <taxon>Paenibacillaceae</taxon>
        <taxon>Paenibacillus</taxon>
    </lineage>
</organism>
<keyword evidence="3 5" id="KW-0808">Transferase</keyword>
<dbReference type="Gene3D" id="3.90.550.10">
    <property type="entry name" value="Spore Coat Polysaccharide Biosynthesis Protein SpsA, Chain A"/>
    <property type="match status" value="1"/>
</dbReference>
<keyword evidence="2" id="KW-0328">Glycosyltransferase</keyword>
<keyword evidence="4" id="KW-1133">Transmembrane helix</keyword>
<feature type="transmembrane region" description="Helical" evidence="4">
    <location>
        <begin position="62"/>
        <end position="87"/>
    </location>
</feature>
<dbReference type="PANTHER" id="PTHR43630">
    <property type="entry name" value="POLY-BETA-1,6-N-ACETYL-D-GLUCOSAMINE SYNTHASE"/>
    <property type="match status" value="1"/>
</dbReference>
<comment type="similarity">
    <text evidence="1">Belongs to the glycosyltransferase 2 family.</text>
</comment>
<dbReference type="RefSeq" id="WP_144854823.1">
    <property type="nucleotide sequence ID" value="NZ_VNJI01000079.1"/>
</dbReference>
<dbReference type="AlphaFoldDB" id="A0A559JIG7"/>
<evidence type="ECO:0000256" key="2">
    <source>
        <dbReference type="ARBA" id="ARBA00022676"/>
    </source>
</evidence>
<dbReference type="PANTHER" id="PTHR43630:SF1">
    <property type="entry name" value="POLY-BETA-1,6-N-ACETYL-D-GLUCOSAMINE SYNTHASE"/>
    <property type="match status" value="1"/>
</dbReference>
<evidence type="ECO:0000256" key="1">
    <source>
        <dbReference type="ARBA" id="ARBA00006739"/>
    </source>
</evidence>
<dbReference type="SUPFAM" id="SSF53448">
    <property type="entry name" value="Nucleotide-diphospho-sugar transferases"/>
    <property type="match status" value="1"/>
</dbReference>
<reference evidence="5 6" key="1">
    <citation type="submission" date="2019-07" db="EMBL/GenBank/DDBJ databases">
        <authorList>
            <person name="Kim J."/>
        </authorList>
    </citation>
    <scope>NUCLEOTIDE SEQUENCE [LARGE SCALE GENOMIC DNA]</scope>
    <source>
        <strain evidence="5 6">JC52</strain>
    </source>
</reference>
<feature type="transmembrane region" description="Helical" evidence="4">
    <location>
        <begin position="376"/>
        <end position="401"/>
    </location>
</feature>
<name>A0A559JIG7_9BACL</name>
<accession>A0A559JIG7</accession>
<protein>
    <submittedName>
        <fullName evidence="5">Glycosyltransferase family 2 protein</fullName>
    </submittedName>
</protein>
<sequence length="452" mass="51662">MPLKAEFSPPPIPARKLFPKRYLRVVWKFWIGHAIALGWLIFSIFLSIHWVQDLSRITGMPLALLIIVGLAYIPGYLNAFLVASLVLDRQPRLAMDDPTEPITILIAARNEEANIQETLNYITNQNYSGPIRVIVIDNGSTDRTSEIAASIGAELGLDMEVLSEPRPGKHFALNTGLAHVDTPSTITLDADTLLHPSAIRFLVARLMNSPANVCAVAGSVLVRNSRVSFWTRLQEWDYFLGIASIKRLQGLYQGTLVAQGAFSLYRTRSLKAIGGWPDVIGEDIVLTWLFLQRGWRVYYEPLAVSFTSVPDQLRHFVRQRNRWARGMIEGLKNVKPWQQPRIFTMFLTGVNLVMPFLDLVYTFFWLPGLVLALFGIYWIVGPLTLLVIPLTLVSNALLYLFQRRYVFRTLDLRVRRNWRGFFSYVLLNQMVMSPVSVWGYLQEILNLRRVWK</sequence>
<dbReference type="Proteomes" id="UP000317036">
    <property type="component" value="Unassembled WGS sequence"/>
</dbReference>
<dbReference type="OrthoDB" id="9766299at2"/>
<proteinExistence type="inferred from homology"/>
<dbReference type="EMBL" id="VNJI01000079">
    <property type="protein sequence ID" value="TVX99661.1"/>
    <property type="molecule type" value="Genomic_DNA"/>
</dbReference>
<feature type="transmembrane region" description="Helical" evidence="4">
    <location>
        <begin position="421"/>
        <end position="441"/>
    </location>
</feature>
<keyword evidence="4" id="KW-0472">Membrane</keyword>
<keyword evidence="4" id="KW-0812">Transmembrane</keyword>
<gene>
    <name evidence="5" type="ORF">FPZ49_33640</name>
</gene>
<evidence type="ECO:0000256" key="4">
    <source>
        <dbReference type="SAM" id="Phobius"/>
    </source>
</evidence>
<feature type="transmembrane region" description="Helical" evidence="4">
    <location>
        <begin position="342"/>
        <end position="364"/>
    </location>
</feature>
<feature type="transmembrane region" description="Helical" evidence="4">
    <location>
        <begin position="25"/>
        <end position="50"/>
    </location>
</feature>
<evidence type="ECO:0000313" key="5">
    <source>
        <dbReference type="EMBL" id="TVX99661.1"/>
    </source>
</evidence>